<dbReference type="Pfam" id="PF00069">
    <property type="entry name" value="Pkinase"/>
    <property type="match status" value="2"/>
</dbReference>
<dbReference type="GO" id="GO:0004674">
    <property type="term" value="F:protein serine/threonine kinase activity"/>
    <property type="evidence" value="ECO:0007669"/>
    <property type="project" value="UniProtKB-EC"/>
</dbReference>
<dbReference type="PROSITE" id="PS50011">
    <property type="entry name" value="PROTEIN_KINASE_DOM"/>
    <property type="match status" value="2"/>
</dbReference>
<dbReference type="PANTHER" id="PTHR11909">
    <property type="entry name" value="CASEIN KINASE-RELATED"/>
    <property type="match status" value="1"/>
</dbReference>
<keyword evidence="4" id="KW-0808">Transferase</keyword>
<dbReference type="EMBL" id="ML179156">
    <property type="protein sequence ID" value="THU97429.1"/>
    <property type="molecule type" value="Genomic_DNA"/>
</dbReference>
<dbReference type="AlphaFoldDB" id="A0A4S8M5C6"/>
<dbReference type="CDD" id="cd14016">
    <property type="entry name" value="STKc_CK1"/>
    <property type="match status" value="2"/>
</dbReference>
<reference evidence="4 5" key="1">
    <citation type="journal article" date="2019" name="Nat. Ecol. Evol.">
        <title>Megaphylogeny resolves global patterns of mushroom evolution.</title>
        <authorList>
            <person name="Varga T."/>
            <person name="Krizsan K."/>
            <person name="Foldi C."/>
            <person name="Dima B."/>
            <person name="Sanchez-Garcia M."/>
            <person name="Sanchez-Ramirez S."/>
            <person name="Szollosi G.J."/>
            <person name="Szarkandi J.G."/>
            <person name="Papp V."/>
            <person name="Albert L."/>
            <person name="Andreopoulos W."/>
            <person name="Angelini C."/>
            <person name="Antonin V."/>
            <person name="Barry K.W."/>
            <person name="Bougher N.L."/>
            <person name="Buchanan P."/>
            <person name="Buyck B."/>
            <person name="Bense V."/>
            <person name="Catcheside P."/>
            <person name="Chovatia M."/>
            <person name="Cooper J."/>
            <person name="Damon W."/>
            <person name="Desjardin D."/>
            <person name="Finy P."/>
            <person name="Geml J."/>
            <person name="Haridas S."/>
            <person name="Hughes K."/>
            <person name="Justo A."/>
            <person name="Karasinski D."/>
            <person name="Kautmanova I."/>
            <person name="Kiss B."/>
            <person name="Kocsube S."/>
            <person name="Kotiranta H."/>
            <person name="LaButti K.M."/>
            <person name="Lechner B.E."/>
            <person name="Liimatainen K."/>
            <person name="Lipzen A."/>
            <person name="Lukacs Z."/>
            <person name="Mihaltcheva S."/>
            <person name="Morgado L.N."/>
            <person name="Niskanen T."/>
            <person name="Noordeloos M.E."/>
            <person name="Ohm R.A."/>
            <person name="Ortiz-Santana B."/>
            <person name="Ovrebo C."/>
            <person name="Racz N."/>
            <person name="Riley R."/>
            <person name="Savchenko A."/>
            <person name="Shiryaev A."/>
            <person name="Soop K."/>
            <person name="Spirin V."/>
            <person name="Szebenyi C."/>
            <person name="Tomsovsky M."/>
            <person name="Tulloss R.E."/>
            <person name="Uehling J."/>
            <person name="Grigoriev I.V."/>
            <person name="Vagvolgyi C."/>
            <person name="Papp T."/>
            <person name="Martin F.M."/>
            <person name="Miettinen O."/>
            <person name="Hibbett D.S."/>
            <person name="Nagy L.G."/>
        </authorList>
    </citation>
    <scope>NUCLEOTIDE SEQUENCE [LARGE SCALE GENOMIC DNA]</scope>
    <source>
        <strain evidence="4 5">CBS 962.96</strain>
    </source>
</reference>
<dbReference type="GO" id="GO:0005524">
    <property type="term" value="F:ATP binding"/>
    <property type="evidence" value="ECO:0007669"/>
    <property type="project" value="InterPro"/>
</dbReference>
<feature type="domain" description="Protein kinase" evidence="3">
    <location>
        <begin position="16"/>
        <end position="281"/>
    </location>
</feature>
<dbReference type="Gene3D" id="1.10.510.10">
    <property type="entry name" value="Transferase(Phosphotransferase) domain 1"/>
    <property type="match status" value="2"/>
</dbReference>
<dbReference type="EC" id="2.7.11.1" evidence="1"/>
<name>A0A4S8M5C6_DENBC</name>
<keyword evidence="4" id="KW-0418">Kinase</keyword>
<dbReference type="PROSITE" id="PS00108">
    <property type="entry name" value="PROTEIN_KINASE_ST"/>
    <property type="match status" value="2"/>
</dbReference>
<keyword evidence="5" id="KW-1185">Reference proteome</keyword>
<dbReference type="FunFam" id="1.10.510.10:FF:000596">
    <property type="entry name" value="CK1 family protein kinase"/>
    <property type="match status" value="2"/>
</dbReference>
<gene>
    <name evidence="4" type="ORF">K435DRAFT_857649</name>
</gene>
<evidence type="ECO:0000313" key="4">
    <source>
        <dbReference type="EMBL" id="THU97429.1"/>
    </source>
</evidence>
<organism evidence="4 5">
    <name type="scientific">Dendrothele bispora (strain CBS 962.96)</name>
    <dbReference type="NCBI Taxonomy" id="1314807"/>
    <lineage>
        <taxon>Eukaryota</taxon>
        <taxon>Fungi</taxon>
        <taxon>Dikarya</taxon>
        <taxon>Basidiomycota</taxon>
        <taxon>Agaricomycotina</taxon>
        <taxon>Agaricomycetes</taxon>
        <taxon>Agaricomycetidae</taxon>
        <taxon>Agaricales</taxon>
        <taxon>Agaricales incertae sedis</taxon>
        <taxon>Dendrothele</taxon>
    </lineage>
</organism>
<dbReference type="Proteomes" id="UP000297245">
    <property type="component" value="Unassembled WGS sequence"/>
</dbReference>
<feature type="domain" description="Protein kinase" evidence="3">
    <location>
        <begin position="343"/>
        <end position="607"/>
    </location>
</feature>
<evidence type="ECO:0000313" key="5">
    <source>
        <dbReference type="Proteomes" id="UP000297245"/>
    </source>
</evidence>
<evidence type="ECO:0000256" key="1">
    <source>
        <dbReference type="ARBA" id="ARBA00012513"/>
    </source>
</evidence>
<feature type="region of interest" description="Disordered" evidence="2">
    <location>
        <begin position="636"/>
        <end position="657"/>
    </location>
</feature>
<dbReference type="OrthoDB" id="5800476at2759"/>
<sequence length="657" mass="75850">MTDNDRSGDLRVDGRYKLLKRMSRGTYGEIYLGTDVNSGSEVAVKLEPVNAKVRVLNYEYKVHGELAGVNGIPTVHCYRAERDYNVMVFDLLGPSLEDLFNKCNCKFSLKTVIILANQLISSIELVHSRDFIHRDIKAENLLIGKCGFQVYVIDFGLAKKFRDPHTQLHIPYRENKRLLGTACYMSIKTYLGAEQSRRDDLESLAYLLIYFLRGSLPWQDQKRDKDMNNRIGQMKMDTPTDTLCQGLPNEFGIFLEYARALHFDEKPDYSYLRKLFIDLFVREGFELDFVFDWTAERTQKEGTDSNKETLGKRDIFHSFFHLQITSTVTDNDRSGNLQVDGRYKLLEKISCGAYGEIYLGTDVISGKEVAVKLEPVKTNVRLLNYEYRVYKELADGVGIPTVHCFRAECDCNIMVLDLLGPSLEDLFSNCNYKFSLKTVLLLADQLISRIENVHSRDFIHRDIKPDNFLIGKCGIQVYVIDFGLSKKFRDPHTQLHNPYTEDQHPVGTTRYASIKTNLGAEQSRRDDLESLAYTLIYFLRGSLPWQDLESDGDKNNRTGQMKMDTPTDTLCQGLPNEFGIFLEYARALRFDEKPDYSYLRKLFSDLVVREGFELDFVFDWTERDYVFDWSVKRTQEEGTDSNKTVVGPRKAVHRKSD</sequence>
<dbReference type="InterPro" id="IPR050235">
    <property type="entry name" value="CK1_Ser-Thr_kinase"/>
</dbReference>
<dbReference type="InterPro" id="IPR011009">
    <property type="entry name" value="Kinase-like_dom_sf"/>
</dbReference>
<evidence type="ECO:0000259" key="3">
    <source>
        <dbReference type="PROSITE" id="PS50011"/>
    </source>
</evidence>
<dbReference type="SMART" id="SM00220">
    <property type="entry name" value="S_TKc"/>
    <property type="match status" value="2"/>
</dbReference>
<dbReference type="InterPro" id="IPR008271">
    <property type="entry name" value="Ser/Thr_kinase_AS"/>
</dbReference>
<dbReference type="SUPFAM" id="SSF56112">
    <property type="entry name" value="Protein kinase-like (PK-like)"/>
    <property type="match status" value="2"/>
</dbReference>
<proteinExistence type="predicted"/>
<evidence type="ECO:0000256" key="2">
    <source>
        <dbReference type="SAM" id="MobiDB-lite"/>
    </source>
</evidence>
<dbReference type="InterPro" id="IPR000719">
    <property type="entry name" value="Prot_kinase_dom"/>
</dbReference>
<accession>A0A4S8M5C6</accession>
<protein>
    <recommendedName>
        <fullName evidence="1">non-specific serine/threonine protein kinase</fullName>
        <ecNumber evidence="1">2.7.11.1</ecNumber>
    </recommendedName>
</protein>